<evidence type="ECO:0000256" key="1">
    <source>
        <dbReference type="ARBA" id="ARBA00004613"/>
    </source>
</evidence>
<evidence type="ECO:0000256" key="3">
    <source>
        <dbReference type="ARBA" id="ARBA00022471"/>
    </source>
</evidence>
<feature type="signal peptide" evidence="6">
    <location>
        <begin position="1"/>
        <end position="24"/>
    </location>
</feature>
<dbReference type="PANTHER" id="PTHR31232">
    <property type="match status" value="1"/>
</dbReference>
<accession>A0AAN9PRR7</accession>
<gene>
    <name evidence="7" type="ORF">VNO77_41243</name>
</gene>
<keyword evidence="5 6" id="KW-0732">Signal</keyword>
<evidence type="ECO:0000256" key="5">
    <source>
        <dbReference type="ARBA" id="ARBA00022729"/>
    </source>
</evidence>
<comment type="caution">
    <text evidence="7">The sequence shown here is derived from an EMBL/GenBank/DDBJ whole genome shotgun (WGS) entry which is preliminary data.</text>
</comment>
<keyword evidence="3 6" id="KW-0713">Self-incompatibility</keyword>
<protein>
    <recommendedName>
        <fullName evidence="6">S-protein homolog</fullName>
    </recommendedName>
</protein>
<dbReference type="AlphaFoldDB" id="A0AAN9PRR7"/>
<sequence>MASSFSNQLLFLLFLMATLDPTSTNLITRKLGGQEVLDRGNPRAHVRIFNHLGGKDGNSTLNVHCKSKDDDLGIHVINSDECFGWNFHPNLQGTTLFFCYLSWMGGQGTYDMYAEKRDYNRCPHYCDWYATKDGVEGYKEEDKFHKTPAVVDIFKWGS</sequence>
<keyword evidence="4 6" id="KW-0964">Secreted</keyword>
<dbReference type="Proteomes" id="UP001367508">
    <property type="component" value="Unassembled WGS sequence"/>
</dbReference>
<evidence type="ECO:0000313" key="8">
    <source>
        <dbReference type="Proteomes" id="UP001367508"/>
    </source>
</evidence>
<organism evidence="7 8">
    <name type="scientific">Canavalia gladiata</name>
    <name type="common">Sword bean</name>
    <name type="synonym">Dolichos gladiatus</name>
    <dbReference type="NCBI Taxonomy" id="3824"/>
    <lineage>
        <taxon>Eukaryota</taxon>
        <taxon>Viridiplantae</taxon>
        <taxon>Streptophyta</taxon>
        <taxon>Embryophyta</taxon>
        <taxon>Tracheophyta</taxon>
        <taxon>Spermatophyta</taxon>
        <taxon>Magnoliopsida</taxon>
        <taxon>eudicotyledons</taxon>
        <taxon>Gunneridae</taxon>
        <taxon>Pentapetalae</taxon>
        <taxon>rosids</taxon>
        <taxon>fabids</taxon>
        <taxon>Fabales</taxon>
        <taxon>Fabaceae</taxon>
        <taxon>Papilionoideae</taxon>
        <taxon>50 kb inversion clade</taxon>
        <taxon>NPAAA clade</taxon>
        <taxon>indigoferoid/millettioid clade</taxon>
        <taxon>Phaseoleae</taxon>
        <taxon>Canavalia</taxon>
    </lineage>
</organism>
<comment type="similarity">
    <text evidence="2 6">Belongs to the plant self-incompatibility (S1) protein family.</text>
</comment>
<dbReference type="GO" id="GO:0060320">
    <property type="term" value="P:rejection of self pollen"/>
    <property type="evidence" value="ECO:0007669"/>
    <property type="project" value="UniProtKB-KW"/>
</dbReference>
<comment type="subcellular location">
    <subcellularLocation>
        <location evidence="1 6">Secreted</location>
    </subcellularLocation>
</comment>
<dbReference type="EMBL" id="JAYMYQ010000010">
    <property type="protein sequence ID" value="KAK7307834.1"/>
    <property type="molecule type" value="Genomic_DNA"/>
</dbReference>
<evidence type="ECO:0000256" key="2">
    <source>
        <dbReference type="ARBA" id="ARBA00005581"/>
    </source>
</evidence>
<reference evidence="7 8" key="1">
    <citation type="submission" date="2024-01" db="EMBL/GenBank/DDBJ databases">
        <title>The genomes of 5 underutilized Papilionoideae crops provide insights into root nodulation and disease resistanc.</title>
        <authorList>
            <person name="Jiang F."/>
        </authorList>
    </citation>
    <scope>NUCLEOTIDE SEQUENCE [LARGE SCALE GENOMIC DNA]</scope>
    <source>
        <strain evidence="7">LVBAO_FW01</strain>
        <tissue evidence="7">Leaves</tissue>
    </source>
</reference>
<dbReference type="GO" id="GO:0005576">
    <property type="term" value="C:extracellular region"/>
    <property type="evidence" value="ECO:0007669"/>
    <property type="project" value="UniProtKB-SubCell"/>
</dbReference>
<keyword evidence="8" id="KW-1185">Reference proteome</keyword>
<dbReference type="Pfam" id="PF05938">
    <property type="entry name" value="Self-incomp_S1"/>
    <property type="match status" value="1"/>
</dbReference>
<feature type="chain" id="PRO_5042662098" description="S-protein homolog" evidence="6">
    <location>
        <begin position="25"/>
        <end position="158"/>
    </location>
</feature>
<evidence type="ECO:0000256" key="6">
    <source>
        <dbReference type="RuleBase" id="RU367044"/>
    </source>
</evidence>
<name>A0AAN9PRR7_CANGL</name>
<dbReference type="PANTHER" id="PTHR31232:SF43">
    <property type="entry name" value="S-PROTEIN HOMOLOG 29-RELATED"/>
    <property type="match status" value="1"/>
</dbReference>
<evidence type="ECO:0000256" key="4">
    <source>
        <dbReference type="ARBA" id="ARBA00022525"/>
    </source>
</evidence>
<proteinExistence type="inferred from homology"/>
<evidence type="ECO:0000313" key="7">
    <source>
        <dbReference type="EMBL" id="KAK7307834.1"/>
    </source>
</evidence>
<dbReference type="InterPro" id="IPR010264">
    <property type="entry name" value="Self-incomp_S1"/>
</dbReference>